<keyword evidence="4" id="KW-1003">Cell membrane</keyword>
<keyword evidence="6" id="KW-0808">Transferase</keyword>
<evidence type="ECO:0000256" key="3">
    <source>
        <dbReference type="ARBA" id="ARBA00012438"/>
    </source>
</evidence>
<dbReference type="Pfam" id="PF00512">
    <property type="entry name" value="HisKA"/>
    <property type="match status" value="1"/>
</dbReference>
<keyword evidence="16" id="KW-1185">Reference proteome</keyword>
<dbReference type="PRINTS" id="PR00344">
    <property type="entry name" value="BCTRLSENSOR"/>
</dbReference>
<dbReference type="InterPro" id="IPR036890">
    <property type="entry name" value="HATPase_C_sf"/>
</dbReference>
<evidence type="ECO:0000256" key="8">
    <source>
        <dbReference type="ARBA" id="ARBA00022777"/>
    </source>
</evidence>
<dbReference type="SUPFAM" id="SSF55874">
    <property type="entry name" value="ATPase domain of HSP90 chaperone/DNA topoisomerase II/histidine kinase"/>
    <property type="match status" value="1"/>
</dbReference>
<protein>
    <recommendedName>
        <fullName evidence="3">histidine kinase</fullName>
        <ecNumber evidence="3">2.7.13.3</ecNumber>
    </recommendedName>
</protein>
<dbReference type="InterPro" id="IPR003594">
    <property type="entry name" value="HATPase_dom"/>
</dbReference>
<gene>
    <name evidence="15" type="ORF">ACFPPD_16610</name>
</gene>
<evidence type="ECO:0000256" key="10">
    <source>
        <dbReference type="ARBA" id="ARBA00023012"/>
    </source>
</evidence>
<accession>A0ABW0LWU1</accession>
<dbReference type="InterPro" id="IPR036097">
    <property type="entry name" value="HisK_dim/P_sf"/>
</dbReference>
<keyword evidence="9" id="KW-0067">ATP-binding</keyword>
<dbReference type="PROSITE" id="PS50885">
    <property type="entry name" value="HAMP"/>
    <property type="match status" value="1"/>
</dbReference>
<dbReference type="SUPFAM" id="SSF158472">
    <property type="entry name" value="HAMP domain-like"/>
    <property type="match status" value="1"/>
</dbReference>
<keyword evidence="7" id="KW-0547">Nucleotide-binding</keyword>
<dbReference type="EC" id="2.7.13.3" evidence="3"/>
<organism evidence="15 16">
    <name type="scientific">Cohnella suwonensis</name>
    <dbReference type="NCBI Taxonomy" id="696072"/>
    <lineage>
        <taxon>Bacteria</taxon>
        <taxon>Bacillati</taxon>
        <taxon>Bacillota</taxon>
        <taxon>Bacilli</taxon>
        <taxon>Bacillales</taxon>
        <taxon>Paenibacillaceae</taxon>
        <taxon>Cohnella</taxon>
    </lineage>
</organism>
<feature type="domain" description="HAMP" evidence="14">
    <location>
        <begin position="64"/>
        <end position="116"/>
    </location>
</feature>
<feature type="domain" description="Histidine kinase" evidence="13">
    <location>
        <begin position="131"/>
        <end position="350"/>
    </location>
</feature>
<evidence type="ECO:0000313" key="16">
    <source>
        <dbReference type="Proteomes" id="UP001596105"/>
    </source>
</evidence>
<dbReference type="InterPro" id="IPR050736">
    <property type="entry name" value="Sensor_HK_Regulatory"/>
</dbReference>
<evidence type="ECO:0000313" key="15">
    <source>
        <dbReference type="EMBL" id="MFC5470330.1"/>
    </source>
</evidence>
<evidence type="ECO:0000256" key="12">
    <source>
        <dbReference type="SAM" id="Phobius"/>
    </source>
</evidence>
<sequence length="359" mass="39002">MNRYPVKLRVYLLTVNAIGIAAILGLLFFCYSRMILDESTFAWLVGATLTAGIVSFVLNVVLVRPLEQSVARIGEASAQIASGSFGTEVPLVGPTELRSLAERFNAMSRQLKDSFDKLRLAEKSRRELVANVAHDLRTPLALLQSHAEALQDGVVQDPETVGRYLETLRLESIRLGSLVQELFDLSRIDSGEEPYEPKKVALEDVFVQTLNAYAPKLEEKKLQVVVRLPEPSPIAMAMEQGMRRIVGNLLDNAVRHSPIGATLTLSAMPGDEGELVVAVRDEGDGIAPDELELVFERFYRSDRSRTRDGSGAGLGLAIAKSLAERMGGKIGAASAPGHGSEFWFTVPMAERISAKGAGA</sequence>
<dbReference type="InterPro" id="IPR003661">
    <property type="entry name" value="HisK_dim/P_dom"/>
</dbReference>
<keyword evidence="10" id="KW-0902">Two-component regulatory system</keyword>
<dbReference type="InterPro" id="IPR003660">
    <property type="entry name" value="HAMP_dom"/>
</dbReference>
<dbReference type="PANTHER" id="PTHR43711">
    <property type="entry name" value="TWO-COMPONENT HISTIDINE KINASE"/>
    <property type="match status" value="1"/>
</dbReference>
<evidence type="ECO:0000256" key="2">
    <source>
        <dbReference type="ARBA" id="ARBA00004651"/>
    </source>
</evidence>
<dbReference type="Gene3D" id="6.10.340.10">
    <property type="match status" value="1"/>
</dbReference>
<dbReference type="Pfam" id="PF00672">
    <property type="entry name" value="HAMP"/>
    <property type="match status" value="1"/>
</dbReference>
<comment type="catalytic activity">
    <reaction evidence="1">
        <text>ATP + protein L-histidine = ADP + protein N-phospho-L-histidine.</text>
        <dbReference type="EC" id="2.7.13.3"/>
    </reaction>
</comment>
<dbReference type="CDD" id="cd00082">
    <property type="entry name" value="HisKA"/>
    <property type="match status" value="1"/>
</dbReference>
<dbReference type="RefSeq" id="WP_209749952.1">
    <property type="nucleotide sequence ID" value="NZ_JBHSMH010000055.1"/>
</dbReference>
<name>A0ABW0LWU1_9BACL</name>
<evidence type="ECO:0000256" key="9">
    <source>
        <dbReference type="ARBA" id="ARBA00022840"/>
    </source>
</evidence>
<evidence type="ECO:0000256" key="1">
    <source>
        <dbReference type="ARBA" id="ARBA00000085"/>
    </source>
</evidence>
<dbReference type="CDD" id="cd00075">
    <property type="entry name" value="HATPase"/>
    <property type="match status" value="1"/>
</dbReference>
<dbReference type="PROSITE" id="PS50109">
    <property type="entry name" value="HIS_KIN"/>
    <property type="match status" value="1"/>
</dbReference>
<dbReference type="GO" id="GO:0016301">
    <property type="term" value="F:kinase activity"/>
    <property type="evidence" value="ECO:0007669"/>
    <property type="project" value="UniProtKB-KW"/>
</dbReference>
<keyword evidence="11 12" id="KW-0472">Membrane</keyword>
<dbReference type="EMBL" id="JBHSMH010000055">
    <property type="protein sequence ID" value="MFC5470330.1"/>
    <property type="molecule type" value="Genomic_DNA"/>
</dbReference>
<dbReference type="InterPro" id="IPR005467">
    <property type="entry name" value="His_kinase_dom"/>
</dbReference>
<comment type="subcellular location">
    <subcellularLocation>
        <location evidence="2">Cell membrane</location>
        <topology evidence="2">Multi-pass membrane protein</topology>
    </subcellularLocation>
</comment>
<keyword evidence="5" id="KW-0597">Phosphoprotein</keyword>
<evidence type="ECO:0000256" key="11">
    <source>
        <dbReference type="ARBA" id="ARBA00023136"/>
    </source>
</evidence>
<keyword evidence="8 15" id="KW-0418">Kinase</keyword>
<evidence type="ECO:0000259" key="13">
    <source>
        <dbReference type="PROSITE" id="PS50109"/>
    </source>
</evidence>
<feature type="transmembrane region" description="Helical" evidence="12">
    <location>
        <begin position="12"/>
        <end position="35"/>
    </location>
</feature>
<evidence type="ECO:0000256" key="4">
    <source>
        <dbReference type="ARBA" id="ARBA00022475"/>
    </source>
</evidence>
<dbReference type="Gene3D" id="1.10.287.130">
    <property type="match status" value="1"/>
</dbReference>
<dbReference type="SUPFAM" id="SSF47384">
    <property type="entry name" value="Homodimeric domain of signal transducing histidine kinase"/>
    <property type="match status" value="1"/>
</dbReference>
<dbReference type="InterPro" id="IPR004358">
    <property type="entry name" value="Sig_transdc_His_kin-like_C"/>
</dbReference>
<evidence type="ECO:0000259" key="14">
    <source>
        <dbReference type="PROSITE" id="PS50885"/>
    </source>
</evidence>
<evidence type="ECO:0000256" key="7">
    <source>
        <dbReference type="ARBA" id="ARBA00022741"/>
    </source>
</evidence>
<dbReference type="Pfam" id="PF02518">
    <property type="entry name" value="HATPase_c"/>
    <property type="match status" value="1"/>
</dbReference>
<reference evidence="16" key="1">
    <citation type="journal article" date="2019" name="Int. J. Syst. Evol. Microbiol.">
        <title>The Global Catalogue of Microorganisms (GCM) 10K type strain sequencing project: providing services to taxonomists for standard genome sequencing and annotation.</title>
        <authorList>
            <consortium name="The Broad Institute Genomics Platform"/>
            <consortium name="The Broad Institute Genome Sequencing Center for Infectious Disease"/>
            <person name="Wu L."/>
            <person name="Ma J."/>
        </authorList>
    </citation>
    <scope>NUCLEOTIDE SEQUENCE [LARGE SCALE GENOMIC DNA]</scope>
    <source>
        <strain evidence="16">CCUG 57113</strain>
    </source>
</reference>
<dbReference type="PANTHER" id="PTHR43711:SF1">
    <property type="entry name" value="HISTIDINE KINASE 1"/>
    <property type="match status" value="1"/>
</dbReference>
<dbReference type="Gene3D" id="3.30.565.10">
    <property type="entry name" value="Histidine kinase-like ATPase, C-terminal domain"/>
    <property type="match status" value="1"/>
</dbReference>
<evidence type="ECO:0000256" key="6">
    <source>
        <dbReference type="ARBA" id="ARBA00022679"/>
    </source>
</evidence>
<dbReference type="SMART" id="SM00304">
    <property type="entry name" value="HAMP"/>
    <property type="match status" value="1"/>
</dbReference>
<dbReference type="CDD" id="cd06225">
    <property type="entry name" value="HAMP"/>
    <property type="match status" value="1"/>
</dbReference>
<dbReference type="SMART" id="SM00387">
    <property type="entry name" value="HATPase_c"/>
    <property type="match status" value="1"/>
</dbReference>
<comment type="caution">
    <text evidence="15">The sequence shown here is derived from an EMBL/GenBank/DDBJ whole genome shotgun (WGS) entry which is preliminary data.</text>
</comment>
<evidence type="ECO:0000256" key="5">
    <source>
        <dbReference type="ARBA" id="ARBA00022553"/>
    </source>
</evidence>
<feature type="transmembrane region" description="Helical" evidence="12">
    <location>
        <begin position="41"/>
        <end position="63"/>
    </location>
</feature>
<keyword evidence="12" id="KW-0812">Transmembrane</keyword>
<dbReference type="Proteomes" id="UP001596105">
    <property type="component" value="Unassembled WGS sequence"/>
</dbReference>
<proteinExistence type="predicted"/>
<keyword evidence="12" id="KW-1133">Transmembrane helix</keyword>
<dbReference type="SMART" id="SM00388">
    <property type="entry name" value="HisKA"/>
    <property type="match status" value="1"/>
</dbReference>